<dbReference type="EC" id="6.3.1.20" evidence="3"/>
<comment type="pathway">
    <text evidence="2">Protein modification; protein lipoylation via exogenous pathway; protein N(6)-(lipoyl)lysine from lipoate: step 1/2.</text>
</comment>
<dbReference type="PROSITE" id="PS51733">
    <property type="entry name" value="BPL_LPL_CATALYTIC"/>
    <property type="match status" value="1"/>
</dbReference>
<dbReference type="Proteomes" id="UP000824076">
    <property type="component" value="Unassembled WGS sequence"/>
</dbReference>
<evidence type="ECO:0000256" key="4">
    <source>
        <dbReference type="ARBA" id="ARBA00022598"/>
    </source>
</evidence>
<dbReference type="PANTHER" id="PTHR12561">
    <property type="entry name" value="LIPOATE-PROTEIN LIGASE"/>
    <property type="match status" value="1"/>
</dbReference>
<name>A0A9D1LH45_9BACT</name>
<evidence type="ECO:0000256" key="1">
    <source>
        <dbReference type="ARBA" id="ARBA00005085"/>
    </source>
</evidence>
<evidence type="ECO:0000256" key="5">
    <source>
        <dbReference type="ARBA" id="ARBA00022741"/>
    </source>
</evidence>
<evidence type="ECO:0000313" key="10">
    <source>
        <dbReference type="Proteomes" id="UP000824076"/>
    </source>
</evidence>
<dbReference type="InterPro" id="IPR045864">
    <property type="entry name" value="aa-tRNA-synth_II/BPL/LPL"/>
</dbReference>
<comment type="catalytic activity">
    <reaction evidence="7">
        <text>L-lysyl-[lipoyl-carrier protein] + (R)-lipoate + ATP = N(6)-[(R)-lipoyl]-L-lysyl-[lipoyl-carrier protein] + AMP + diphosphate + H(+)</text>
        <dbReference type="Rhea" id="RHEA:49288"/>
        <dbReference type="Rhea" id="RHEA-COMP:10500"/>
        <dbReference type="Rhea" id="RHEA-COMP:10502"/>
        <dbReference type="ChEBI" id="CHEBI:15378"/>
        <dbReference type="ChEBI" id="CHEBI:29969"/>
        <dbReference type="ChEBI" id="CHEBI:30616"/>
        <dbReference type="ChEBI" id="CHEBI:33019"/>
        <dbReference type="ChEBI" id="CHEBI:83088"/>
        <dbReference type="ChEBI" id="CHEBI:83099"/>
        <dbReference type="ChEBI" id="CHEBI:456215"/>
        <dbReference type="EC" id="6.3.1.20"/>
    </reaction>
</comment>
<comment type="pathway">
    <text evidence="1">Protein modification; protein lipoylation via exogenous pathway; protein N(6)-(lipoyl)lysine from lipoate: step 2/2.</text>
</comment>
<dbReference type="EMBL" id="DVMS01000064">
    <property type="protein sequence ID" value="HIU38487.1"/>
    <property type="molecule type" value="Genomic_DNA"/>
</dbReference>
<gene>
    <name evidence="9" type="ORF">IAD18_02330</name>
</gene>
<evidence type="ECO:0000256" key="2">
    <source>
        <dbReference type="ARBA" id="ARBA00005124"/>
    </source>
</evidence>
<dbReference type="GO" id="GO:0017118">
    <property type="term" value="F:lipoyltransferase activity"/>
    <property type="evidence" value="ECO:0007669"/>
    <property type="project" value="TreeGrafter"/>
</dbReference>
<dbReference type="Pfam" id="PF21948">
    <property type="entry name" value="LplA-B_cat"/>
    <property type="match status" value="1"/>
</dbReference>
<reference evidence="9" key="1">
    <citation type="submission" date="2020-10" db="EMBL/GenBank/DDBJ databases">
        <authorList>
            <person name="Gilroy R."/>
        </authorList>
    </citation>
    <scope>NUCLEOTIDE SEQUENCE</scope>
    <source>
        <strain evidence="9">17073</strain>
    </source>
</reference>
<dbReference type="Pfam" id="PF10437">
    <property type="entry name" value="Lip_prot_lig_C"/>
    <property type="match status" value="1"/>
</dbReference>
<dbReference type="AlphaFoldDB" id="A0A9D1LH45"/>
<dbReference type="InterPro" id="IPR004143">
    <property type="entry name" value="BPL_LPL_catalytic"/>
</dbReference>
<dbReference type="GO" id="GO:0009249">
    <property type="term" value="P:protein lipoylation"/>
    <property type="evidence" value="ECO:0007669"/>
    <property type="project" value="InterPro"/>
</dbReference>
<keyword evidence="6" id="KW-0067">ATP-binding</keyword>
<sequence length="328" mass="36625">MKHIALPDNIDRPLEFYLAMEEFVAREIDEDSAFFLWQTAPTVVCGRNQLIQSEVNVDYCHERGIRIVRRKSGGGCVYSDRGNIMLSCVEKGENVGFMFDRYLRRLALELRRMGIDAQTSGRNDILVEGKKVSGNAFYKIPNGKCVMHGTLLFDSDFDMLRQAITPSEAKLRSHGVASVRQRVANLKEFFPSGIEVFKTRLAEGLNDGGETRVLTAAELGRIEEIAQTYADVRFVEGSNPAYAVEQEQAVEGVGSVRVCLKMRHGLVREVHLAGDFFMLKSPDAELSRRLRGKKPEEAAAALQGMDVPEYIANLTAMQLADIIKNCNA</sequence>
<evidence type="ECO:0000259" key="8">
    <source>
        <dbReference type="PROSITE" id="PS51733"/>
    </source>
</evidence>
<organism evidence="9 10">
    <name type="scientific">Candidatus Limisoma intestinavium</name>
    <dbReference type="NCBI Taxonomy" id="2840856"/>
    <lineage>
        <taxon>Bacteria</taxon>
        <taxon>Pseudomonadati</taxon>
        <taxon>Bacteroidota</taxon>
        <taxon>Bacteroidia</taxon>
        <taxon>Bacteroidales</taxon>
        <taxon>Candidatus Limisoma</taxon>
    </lineage>
</organism>
<dbReference type="SUPFAM" id="SSF82649">
    <property type="entry name" value="SufE/NifU"/>
    <property type="match status" value="1"/>
</dbReference>
<dbReference type="SUPFAM" id="SSF55681">
    <property type="entry name" value="Class II aaRS and biotin synthetases"/>
    <property type="match status" value="1"/>
</dbReference>
<evidence type="ECO:0000313" key="9">
    <source>
        <dbReference type="EMBL" id="HIU38487.1"/>
    </source>
</evidence>
<evidence type="ECO:0000256" key="6">
    <source>
        <dbReference type="ARBA" id="ARBA00022840"/>
    </source>
</evidence>
<dbReference type="Gene3D" id="3.30.390.50">
    <property type="entry name" value="CO dehydrogenase flavoprotein, C-terminal domain"/>
    <property type="match status" value="1"/>
</dbReference>
<dbReference type="InterPro" id="IPR004562">
    <property type="entry name" value="LipoylTrfase_LipoateP_Ligase"/>
</dbReference>
<protein>
    <recommendedName>
        <fullName evidence="3">lipoate--protein ligase</fullName>
        <ecNumber evidence="3">6.3.1.20</ecNumber>
    </recommendedName>
</protein>
<feature type="domain" description="BPL/LPL catalytic" evidence="8">
    <location>
        <begin position="28"/>
        <end position="205"/>
    </location>
</feature>
<keyword evidence="4" id="KW-0436">Ligase</keyword>
<dbReference type="GO" id="GO:0016979">
    <property type="term" value="F:lipoate-protein ligase activity"/>
    <property type="evidence" value="ECO:0007669"/>
    <property type="project" value="UniProtKB-EC"/>
</dbReference>
<reference evidence="9" key="2">
    <citation type="journal article" date="2021" name="PeerJ">
        <title>Extensive microbial diversity within the chicken gut microbiome revealed by metagenomics and culture.</title>
        <authorList>
            <person name="Gilroy R."/>
            <person name="Ravi A."/>
            <person name="Getino M."/>
            <person name="Pursley I."/>
            <person name="Horton D.L."/>
            <person name="Alikhan N.F."/>
            <person name="Baker D."/>
            <person name="Gharbi K."/>
            <person name="Hall N."/>
            <person name="Watson M."/>
            <person name="Adriaenssens E.M."/>
            <person name="Foster-Nyarko E."/>
            <person name="Jarju S."/>
            <person name="Secka A."/>
            <person name="Antonio M."/>
            <person name="Oren A."/>
            <person name="Chaudhuri R.R."/>
            <person name="La Ragione R."/>
            <person name="Hildebrand F."/>
            <person name="Pallen M.J."/>
        </authorList>
    </citation>
    <scope>NUCLEOTIDE SEQUENCE</scope>
    <source>
        <strain evidence="9">17073</strain>
    </source>
</reference>
<dbReference type="GO" id="GO:0005737">
    <property type="term" value="C:cytoplasm"/>
    <property type="evidence" value="ECO:0007669"/>
    <property type="project" value="TreeGrafter"/>
</dbReference>
<evidence type="ECO:0000256" key="7">
    <source>
        <dbReference type="ARBA" id="ARBA00048037"/>
    </source>
</evidence>
<dbReference type="GO" id="GO:0005524">
    <property type="term" value="F:ATP binding"/>
    <property type="evidence" value="ECO:0007669"/>
    <property type="project" value="UniProtKB-KW"/>
</dbReference>
<dbReference type="InterPro" id="IPR019491">
    <property type="entry name" value="Lipoate_protein_ligase_C"/>
</dbReference>
<dbReference type="CDD" id="cd16443">
    <property type="entry name" value="LplA"/>
    <property type="match status" value="1"/>
</dbReference>
<keyword evidence="5" id="KW-0547">Nucleotide-binding</keyword>
<evidence type="ECO:0000256" key="3">
    <source>
        <dbReference type="ARBA" id="ARBA00012367"/>
    </source>
</evidence>
<dbReference type="Gene3D" id="3.30.930.10">
    <property type="entry name" value="Bira Bifunctional Protein, Domain 2"/>
    <property type="match status" value="1"/>
</dbReference>
<comment type="caution">
    <text evidence="9">The sequence shown here is derived from an EMBL/GenBank/DDBJ whole genome shotgun (WGS) entry which is preliminary data.</text>
</comment>
<proteinExistence type="predicted"/>
<accession>A0A9D1LH45</accession>
<dbReference type="PANTHER" id="PTHR12561:SF3">
    <property type="entry name" value="LIPOYLTRANSFERASE 1, MITOCHONDRIAL"/>
    <property type="match status" value="1"/>
</dbReference>